<dbReference type="InterPro" id="IPR008927">
    <property type="entry name" value="6-PGluconate_DH-like_C_sf"/>
</dbReference>
<dbReference type="InterPro" id="IPR036291">
    <property type="entry name" value="NAD(P)-bd_dom_sf"/>
</dbReference>
<dbReference type="AlphaFoldDB" id="A0A9Q6WPT1"/>
<dbReference type="EMBL" id="CP015959">
    <property type="protein sequence ID" value="QLB66453.1"/>
    <property type="molecule type" value="Genomic_DNA"/>
</dbReference>
<evidence type="ECO:0000259" key="2">
    <source>
        <dbReference type="Pfam" id="PF09130"/>
    </source>
</evidence>
<dbReference type="Proteomes" id="UP000509548">
    <property type="component" value="Chromosome 2"/>
</dbReference>
<dbReference type="SUPFAM" id="SSF48179">
    <property type="entry name" value="6-phosphogluconate dehydrogenase C-terminal domain-like"/>
    <property type="match status" value="1"/>
</dbReference>
<dbReference type="InterPro" id="IPR013328">
    <property type="entry name" value="6PGD_dom2"/>
</dbReference>
<dbReference type="InterPro" id="IPR006115">
    <property type="entry name" value="6PGDH_NADP-bd"/>
</dbReference>
<dbReference type="Pfam" id="PF03446">
    <property type="entry name" value="NAD_binding_2"/>
    <property type="match status" value="1"/>
</dbReference>
<gene>
    <name evidence="4" type="ORF">A9O66_24920</name>
    <name evidence="3" type="ORF">VOI32_02855</name>
</gene>
<evidence type="ECO:0000259" key="1">
    <source>
        <dbReference type="Pfam" id="PF03446"/>
    </source>
</evidence>
<evidence type="ECO:0000313" key="3">
    <source>
        <dbReference type="EMBL" id="MEO1752868.1"/>
    </source>
</evidence>
<keyword evidence="6" id="KW-1185">Reference proteome</keyword>
<dbReference type="Gene3D" id="3.40.50.720">
    <property type="entry name" value="NAD(P)-binding Rossmann-like Domain"/>
    <property type="match status" value="1"/>
</dbReference>
<dbReference type="RefSeq" id="WP_107200662.1">
    <property type="nucleotide sequence ID" value="NZ_CP015959.1"/>
</dbReference>
<proteinExistence type="predicted"/>
<dbReference type="SUPFAM" id="SSF51735">
    <property type="entry name" value="NAD(P)-binding Rossmann-fold domains"/>
    <property type="match status" value="1"/>
</dbReference>
<dbReference type="InterPro" id="IPR015814">
    <property type="entry name" value="Pgluconate_DH_NAD-bd_C"/>
</dbReference>
<feature type="domain" description="Phosphogluconate dehydrogenase NAD-binding putative C-terminal" evidence="2">
    <location>
        <begin position="190"/>
        <end position="259"/>
    </location>
</feature>
<reference evidence="4" key="2">
    <citation type="submission" date="2016-06" db="EMBL/GenBank/DDBJ databases">
        <authorList>
            <person name="Huang P."/>
            <person name="Jiang X."/>
            <person name="Liu X."/>
        </authorList>
    </citation>
    <scope>NUCLEOTIDE SEQUENCE</scope>
    <source>
        <strain evidence="4">852011</strain>
    </source>
</reference>
<dbReference type="GO" id="GO:0050661">
    <property type="term" value="F:NADP binding"/>
    <property type="evidence" value="ECO:0007669"/>
    <property type="project" value="InterPro"/>
</dbReference>
<evidence type="ECO:0000313" key="5">
    <source>
        <dbReference type="Proteomes" id="UP000509548"/>
    </source>
</evidence>
<reference evidence="3 6" key="3">
    <citation type="submission" date="2024-01" db="EMBL/GenBank/DDBJ databases">
        <title>The diversity of rhizobia nodulating Mimosa spp. in eleven states of Brazil covering several biomes is determined by host plant, location, and edaphic factors.</title>
        <authorList>
            <person name="Rouws L."/>
            <person name="Barauna A."/>
            <person name="Beukes C."/>
            <person name="De Faria S.M."/>
            <person name="Gross E."/>
            <person name="Dos Reis Junior F.B."/>
            <person name="Simon M."/>
            <person name="Maluk M."/>
            <person name="Odee D.W."/>
            <person name="Kenicer G."/>
            <person name="Young J.P.W."/>
            <person name="Reis V.M."/>
            <person name="Zilli J."/>
            <person name="James E.K."/>
        </authorList>
    </citation>
    <scope>NUCLEOTIDE SEQUENCE [LARGE SCALE GENOMIC DNA]</scope>
    <source>
        <strain evidence="3 6">JHI1651</strain>
    </source>
</reference>
<name>A0A9Q6WPT1_9BURK</name>
<sequence>MNIAIIGLGEVGRCYAGALAGLPGTKLLLCEQRISELAAKLADELHLPIHESVGPWLDDADWVLSCVVGTKSLEVAEACFVSMKPGTSFADFTTASPEIKRQGASLAQEKNIAYADVAIMGAIALLGARTPLLCAGSGAEPFAALVAKAAGVAPGVLPDGRAGDAMSLKILRSVFTKGMEALAVELLMAAERQGLRTALYDVLQDIDKASLPEFLEMLVTTHVIHAQRRQHEVEEAERQLAAIGIVSDVLDGVQHRFARTAEKLNRSPLPTEKPGLSDALTWLSAEPTKAAA</sequence>
<reference evidence="4 5" key="1">
    <citation type="journal article" date="2014" name="Genome Announc.">
        <title>Draft Genome Sequence of the Haloacid-Degrading Burkholderia caribensis Strain MBA4.</title>
        <authorList>
            <person name="Pan Y."/>
            <person name="Kong K.F."/>
            <person name="Tsang J.S."/>
        </authorList>
    </citation>
    <scope>NUCLEOTIDE SEQUENCE [LARGE SCALE GENOMIC DNA]</scope>
    <source>
        <strain evidence="4 5">852011</strain>
    </source>
</reference>
<dbReference type="Gene3D" id="1.10.1040.10">
    <property type="entry name" value="N-(1-d-carboxylethyl)-l-norvaline Dehydrogenase, domain 2"/>
    <property type="match status" value="1"/>
</dbReference>
<dbReference type="Proteomes" id="UP001462961">
    <property type="component" value="Unassembled WGS sequence"/>
</dbReference>
<organism evidence="4 5">
    <name type="scientific">Paraburkholderia caribensis</name>
    <dbReference type="NCBI Taxonomy" id="75105"/>
    <lineage>
        <taxon>Bacteria</taxon>
        <taxon>Pseudomonadati</taxon>
        <taxon>Pseudomonadota</taxon>
        <taxon>Betaproteobacteria</taxon>
        <taxon>Burkholderiales</taxon>
        <taxon>Burkholderiaceae</taxon>
        <taxon>Paraburkholderia</taxon>
    </lineage>
</organism>
<accession>A0A9Q6WPT1</accession>
<dbReference type="EMBL" id="JAYLVJ010000002">
    <property type="protein sequence ID" value="MEO1752868.1"/>
    <property type="molecule type" value="Genomic_DNA"/>
</dbReference>
<evidence type="ECO:0000313" key="6">
    <source>
        <dbReference type="Proteomes" id="UP001462961"/>
    </source>
</evidence>
<feature type="domain" description="6-phosphogluconate dehydrogenase NADP-binding" evidence="1">
    <location>
        <begin position="2"/>
        <end position="129"/>
    </location>
</feature>
<evidence type="ECO:0000313" key="4">
    <source>
        <dbReference type="EMBL" id="QLB66453.1"/>
    </source>
</evidence>
<protein>
    <submittedName>
        <fullName evidence="4">6-phosphogluconate dehydrogenase</fullName>
    </submittedName>
    <submittedName>
        <fullName evidence="3">DUF1932 domain-containing protein</fullName>
    </submittedName>
</protein>
<dbReference type="Pfam" id="PF09130">
    <property type="entry name" value="DUF1932"/>
    <property type="match status" value="1"/>
</dbReference>